<evidence type="ECO:0000313" key="2">
    <source>
        <dbReference type="Proteomes" id="UP001144978"/>
    </source>
</evidence>
<sequence length="67" mass="7601">MMEILQVLKFSRKQALRDRLAQTSMVSNEASLAQDITVSPDEAARLLRPDNIETFVHLLDEFTADLP</sequence>
<proteinExistence type="predicted"/>
<accession>A0ACC1ME58</accession>
<dbReference type="EMBL" id="JANSHE010007193">
    <property type="protein sequence ID" value="KAJ2964173.1"/>
    <property type="molecule type" value="Genomic_DNA"/>
</dbReference>
<keyword evidence="2" id="KW-1185">Reference proteome</keyword>
<protein>
    <submittedName>
        <fullName evidence="1">Uncharacterized protein</fullName>
    </submittedName>
</protein>
<comment type="caution">
    <text evidence="1">The sequence shown here is derived from an EMBL/GenBank/DDBJ whole genome shotgun (WGS) entry which is preliminary data.</text>
</comment>
<name>A0ACC1ME58_9APHY</name>
<gene>
    <name evidence="1" type="ORF">NUW54_g14252</name>
</gene>
<reference evidence="1" key="1">
    <citation type="submission" date="2022-08" db="EMBL/GenBank/DDBJ databases">
        <title>Genome Sequence of Pycnoporus sanguineus.</title>
        <authorList>
            <person name="Buettner E."/>
        </authorList>
    </citation>
    <scope>NUCLEOTIDE SEQUENCE</scope>
    <source>
        <strain evidence="1">CG-C14</strain>
    </source>
</reference>
<evidence type="ECO:0000313" key="1">
    <source>
        <dbReference type="EMBL" id="KAJ2964173.1"/>
    </source>
</evidence>
<organism evidence="1 2">
    <name type="scientific">Trametes sanguinea</name>
    <dbReference type="NCBI Taxonomy" id="158606"/>
    <lineage>
        <taxon>Eukaryota</taxon>
        <taxon>Fungi</taxon>
        <taxon>Dikarya</taxon>
        <taxon>Basidiomycota</taxon>
        <taxon>Agaricomycotina</taxon>
        <taxon>Agaricomycetes</taxon>
        <taxon>Polyporales</taxon>
        <taxon>Polyporaceae</taxon>
        <taxon>Trametes</taxon>
    </lineage>
</organism>
<dbReference type="Proteomes" id="UP001144978">
    <property type="component" value="Unassembled WGS sequence"/>
</dbReference>